<evidence type="ECO:0000313" key="1">
    <source>
        <dbReference type="EMBL" id="GFN08033.1"/>
    </source>
</evidence>
<gene>
    <name evidence="1" type="ORF">Smic_65890</name>
</gene>
<dbReference type="EMBL" id="BLWD01000001">
    <property type="protein sequence ID" value="GFN08033.1"/>
    <property type="molecule type" value="Genomic_DNA"/>
</dbReference>
<dbReference type="AlphaFoldDB" id="A0A7J0CZZ1"/>
<dbReference type="RefSeq" id="WP_015612165.1">
    <property type="nucleotide sequence ID" value="NZ_BMUG01000006.1"/>
</dbReference>
<evidence type="ECO:0000313" key="2">
    <source>
        <dbReference type="Proteomes" id="UP000498740"/>
    </source>
</evidence>
<dbReference type="Proteomes" id="UP000498740">
    <property type="component" value="Unassembled WGS sequence"/>
</dbReference>
<protein>
    <submittedName>
        <fullName evidence="1">Uncharacterized protein</fullName>
    </submittedName>
</protein>
<comment type="caution">
    <text evidence="1">The sequence shown here is derived from an EMBL/GenBank/DDBJ whole genome shotgun (WGS) entry which is preliminary data.</text>
</comment>
<organism evidence="1 2">
    <name type="scientific">Streptomyces microflavus</name>
    <name type="common">Streptomyces lipmanii</name>
    <dbReference type="NCBI Taxonomy" id="1919"/>
    <lineage>
        <taxon>Bacteria</taxon>
        <taxon>Bacillati</taxon>
        <taxon>Actinomycetota</taxon>
        <taxon>Actinomycetes</taxon>
        <taxon>Kitasatosporales</taxon>
        <taxon>Streptomycetaceae</taxon>
        <taxon>Streptomyces</taxon>
    </lineage>
</organism>
<accession>A0A7J0CZZ1</accession>
<name>A0A7J0CZZ1_STRMI</name>
<reference evidence="1 2" key="1">
    <citation type="submission" date="2020-05" db="EMBL/GenBank/DDBJ databases">
        <title>Whole genome shotgun sequence of Streptomyces microflavus NBRC 13062.</title>
        <authorList>
            <person name="Komaki H."/>
            <person name="Tamura T."/>
        </authorList>
    </citation>
    <scope>NUCLEOTIDE SEQUENCE [LARGE SCALE GENOMIC DNA]</scope>
    <source>
        <strain evidence="1 2">NBRC 13062</strain>
    </source>
</reference>
<sequence length="314" mass="34574">MRLRRAHLGAARRRLAPRAAALRSRLMLRVFLPLRSGRTARLRYAAVLDGHTVNLHAELPGSVRLPDSADLVLGSGRQRYESTARVYEDPDGRVLMDAVVLLGAEVGGAPVDAGRRRLRLRLTTGRRTRLLPLLLVELPVPYEGPTKPMTASGVTGRRHRIGRSVTGSARVVTADARPGAEVVKVHITHAGVAVDFRVLGTRIDEPRAEFLASGRRIQQSVTAREDGITRVEVPLQGMTPRRTRPEHWDVVVYGASGSRLRLGRRLHDVRNPLRVFAMRGTVIAPPGHRPLLVQPRYTSAGNLRITCTPMPEIG</sequence>
<proteinExistence type="predicted"/>